<gene>
    <name evidence="1" type="ORF">VFH_V080720</name>
</gene>
<evidence type="ECO:0008006" key="3">
    <source>
        <dbReference type="Google" id="ProtNLM"/>
    </source>
</evidence>
<evidence type="ECO:0000313" key="1">
    <source>
        <dbReference type="EMBL" id="CAI8613440.1"/>
    </source>
</evidence>
<keyword evidence="2" id="KW-1185">Reference proteome</keyword>
<reference evidence="1 2" key="1">
    <citation type="submission" date="2023-01" db="EMBL/GenBank/DDBJ databases">
        <authorList>
            <person name="Kreplak J."/>
        </authorList>
    </citation>
    <scope>NUCLEOTIDE SEQUENCE [LARGE SCALE GENOMIC DNA]</scope>
</reference>
<proteinExistence type="predicted"/>
<dbReference type="EMBL" id="OX451740">
    <property type="protein sequence ID" value="CAI8613440.1"/>
    <property type="molecule type" value="Genomic_DNA"/>
</dbReference>
<name>A0AAV1AWR8_VICFA</name>
<evidence type="ECO:0000313" key="2">
    <source>
        <dbReference type="Proteomes" id="UP001157006"/>
    </source>
</evidence>
<sequence>MKRGIRVTSCDSSSLSHDPLHSLLNGGILTPFSLSMNANATATSHLCFDLKPSPINMVWISKEDSLIRNISVILRSDGEQEDQRLWCRAALTCEPVISGMVEDDVELQT</sequence>
<protein>
    <recommendedName>
        <fullName evidence="3">Ig-like domain-containing protein</fullName>
    </recommendedName>
</protein>
<dbReference type="AlphaFoldDB" id="A0AAV1AWR8"/>
<accession>A0AAV1AWR8</accession>
<dbReference type="Proteomes" id="UP001157006">
    <property type="component" value="Chromosome 5"/>
</dbReference>
<organism evidence="1 2">
    <name type="scientific">Vicia faba</name>
    <name type="common">Broad bean</name>
    <name type="synonym">Faba vulgaris</name>
    <dbReference type="NCBI Taxonomy" id="3906"/>
    <lineage>
        <taxon>Eukaryota</taxon>
        <taxon>Viridiplantae</taxon>
        <taxon>Streptophyta</taxon>
        <taxon>Embryophyta</taxon>
        <taxon>Tracheophyta</taxon>
        <taxon>Spermatophyta</taxon>
        <taxon>Magnoliopsida</taxon>
        <taxon>eudicotyledons</taxon>
        <taxon>Gunneridae</taxon>
        <taxon>Pentapetalae</taxon>
        <taxon>rosids</taxon>
        <taxon>fabids</taxon>
        <taxon>Fabales</taxon>
        <taxon>Fabaceae</taxon>
        <taxon>Papilionoideae</taxon>
        <taxon>50 kb inversion clade</taxon>
        <taxon>NPAAA clade</taxon>
        <taxon>Hologalegina</taxon>
        <taxon>IRL clade</taxon>
        <taxon>Fabeae</taxon>
        <taxon>Vicia</taxon>
    </lineage>
</organism>